<dbReference type="GO" id="GO:0022857">
    <property type="term" value="F:transmembrane transporter activity"/>
    <property type="evidence" value="ECO:0007669"/>
    <property type="project" value="InterPro"/>
</dbReference>
<feature type="region of interest" description="Disordered" evidence="5">
    <location>
        <begin position="432"/>
        <end position="456"/>
    </location>
</feature>
<feature type="non-terminal residue" evidence="8">
    <location>
        <position position="1"/>
    </location>
</feature>
<proteinExistence type="predicted"/>
<dbReference type="PANTHER" id="PTHR24064">
    <property type="entry name" value="SOLUTE CARRIER FAMILY 22 MEMBER"/>
    <property type="match status" value="1"/>
</dbReference>
<feature type="transmembrane region" description="Helical" evidence="6">
    <location>
        <begin position="394"/>
        <end position="415"/>
    </location>
</feature>
<dbReference type="InterPro" id="IPR020846">
    <property type="entry name" value="MFS_dom"/>
</dbReference>
<evidence type="ECO:0000256" key="6">
    <source>
        <dbReference type="SAM" id="Phobius"/>
    </source>
</evidence>
<feature type="transmembrane region" description="Helical" evidence="6">
    <location>
        <begin position="94"/>
        <end position="114"/>
    </location>
</feature>
<keyword evidence="4 6" id="KW-0472">Membrane</keyword>
<sequence>SSLVSNDTISCDKWTFDESVFKNTFVTEAELVCDDLPLKSHANSIYMAGLLVGSIFYGVFSDWKGRKPAIMVALLVQCASAIGTAFVSDWWTFVVLRFLTATGNMGLFMCPFVLSMELVGRAWRTFAGVAIQLFWGLGMFVLTALAYIVRDWVDLQLATSVYATILLSLYWLIPESPRWLLTQGRTQEAKEVLEKVAKANGKTLPPNVVEMMGKTEKQKDESPKSDGLLTICSYPVLAFRAVVIFVNWFVVVMVYYGLTLNVGSLGGNIYLNFFLSGAVETLANIVTIYALPRMGRKKFHCFSMLLGGVANVSFLIPVLVGGDDITWVGVVLSNIGKFGATGGFSTIYVFTAELFPTNLRNSVVGTSSMVARVGGIISPYIADLGTLVGGRFGTSLPYVVFGLSGLVAGLLALLLPETLNQKLPETIQDAVHFGNSKRPDGDSQPTTKPQAASESTEMSINDVMFNNDGNGHVNQSFVSEKF</sequence>
<feature type="transmembrane region" description="Helical" evidence="6">
    <location>
        <begin position="270"/>
        <end position="292"/>
    </location>
</feature>
<feature type="transmembrane region" description="Helical" evidence="6">
    <location>
        <begin position="155"/>
        <end position="173"/>
    </location>
</feature>
<dbReference type="Gene3D" id="1.20.1250.20">
    <property type="entry name" value="MFS general substrate transporter like domains"/>
    <property type="match status" value="1"/>
</dbReference>
<feature type="transmembrane region" description="Helical" evidence="6">
    <location>
        <begin position="325"/>
        <end position="350"/>
    </location>
</feature>
<evidence type="ECO:0000256" key="1">
    <source>
        <dbReference type="ARBA" id="ARBA00004141"/>
    </source>
</evidence>
<evidence type="ECO:0000256" key="3">
    <source>
        <dbReference type="ARBA" id="ARBA00022989"/>
    </source>
</evidence>
<name>A0A433SQY2_ELYCH</name>
<feature type="transmembrane region" description="Helical" evidence="6">
    <location>
        <begin position="362"/>
        <end position="382"/>
    </location>
</feature>
<evidence type="ECO:0000256" key="2">
    <source>
        <dbReference type="ARBA" id="ARBA00022692"/>
    </source>
</evidence>
<keyword evidence="2 6" id="KW-0812">Transmembrane</keyword>
<feature type="transmembrane region" description="Helical" evidence="6">
    <location>
        <begin position="44"/>
        <end position="60"/>
    </location>
</feature>
<keyword evidence="9" id="KW-1185">Reference proteome</keyword>
<feature type="compositionally biased region" description="Polar residues" evidence="5">
    <location>
        <begin position="443"/>
        <end position="456"/>
    </location>
</feature>
<dbReference type="CDD" id="cd17317">
    <property type="entry name" value="MFS_SLC22"/>
    <property type="match status" value="1"/>
</dbReference>
<dbReference type="OrthoDB" id="2544694at2759"/>
<feature type="transmembrane region" description="Helical" evidence="6">
    <location>
        <begin position="237"/>
        <end position="258"/>
    </location>
</feature>
<gene>
    <name evidence="8" type="ORF">EGW08_020584</name>
</gene>
<feature type="transmembrane region" description="Helical" evidence="6">
    <location>
        <begin position="69"/>
        <end position="88"/>
    </location>
</feature>
<evidence type="ECO:0000256" key="5">
    <source>
        <dbReference type="SAM" id="MobiDB-lite"/>
    </source>
</evidence>
<evidence type="ECO:0000313" key="8">
    <source>
        <dbReference type="EMBL" id="RUS71660.1"/>
    </source>
</evidence>
<protein>
    <recommendedName>
        <fullName evidence="7">Major facilitator superfamily (MFS) profile domain-containing protein</fullName>
    </recommendedName>
</protein>
<dbReference type="SUPFAM" id="SSF103473">
    <property type="entry name" value="MFS general substrate transporter"/>
    <property type="match status" value="1"/>
</dbReference>
<keyword evidence="3 6" id="KW-1133">Transmembrane helix</keyword>
<dbReference type="GO" id="GO:0016020">
    <property type="term" value="C:membrane"/>
    <property type="evidence" value="ECO:0007669"/>
    <property type="project" value="UniProtKB-SubCell"/>
</dbReference>
<dbReference type="InterPro" id="IPR005828">
    <property type="entry name" value="MFS_sugar_transport-like"/>
</dbReference>
<evidence type="ECO:0000256" key="4">
    <source>
        <dbReference type="ARBA" id="ARBA00023136"/>
    </source>
</evidence>
<dbReference type="STRING" id="188477.A0A433SQY2"/>
<accession>A0A433SQY2</accession>
<feature type="transmembrane region" description="Helical" evidence="6">
    <location>
        <begin position="126"/>
        <end position="149"/>
    </location>
</feature>
<feature type="transmembrane region" description="Helical" evidence="6">
    <location>
        <begin position="299"/>
        <end position="319"/>
    </location>
</feature>
<comment type="caution">
    <text evidence="8">The sequence shown here is derived from an EMBL/GenBank/DDBJ whole genome shotgun (WGS) entry which is preliminary data.</text>
</comment>
<feature type="domain" description="Major facilitator superfamily (MFS) profile" evidence="7">
    <location>
        <begin position="1"/>
        <end position="420"/>
    </location>
</feature>
<comment type="subcellular location">
    <subcellularLocation>
        <location evidence="1">Membrane</location>
        <topology evidence="1">Multi-pass membrane protein</topology>
    </subcellularLocation>
</comment>
<dbReference type="InterPro" id="IPR036259">
    <property type="entry name" value="MFS_trans_sf"/>
</dbReference>
<dbReference type="PROSITE" id="PS50850">
    <property type="entry name" value="MFS"/>
    <property type="match status" value="1"/>
</dbReference>
<dbReference type="Pfam" id="PF00083">
    <property type="entry name" value="Sugar_tr"/>
    <property type="match status" value="1"/>
</dbReference>
<organism evidence="8 9">
    <name type="scientific">Elysia chlorotica</name>
    <name type="common">Eastern emerald elysia</name>
    <name type="synonym">Sea slug</name>
    <dbReference type="NCBI Taxonomy" id="188477"/>
    <lineage>
        <taxon>Eukaryota</taxon>
        <taxon>Metazoa</taxon>
        <taxon>Spiralia</taxon>
        <taxon>Lophotrochozoa</taxon>
        <taxon>Mollusca</taxon>
        <taxon>Gastropoda</taxon>
        <taxon>Heterobranchia</taxon>
        <taxon>Euthyneura</taxon>
        <taxon>Panpulmonata</taxon>
        <taxon>Sacoglossa</taxon>
        <taxon>Placobranchoidea</taxon>
        <taxon>Plakobranchidae</taxon>
        <taxon>Elysia</taxon>
    </lineage>
</organism>
<dbReference type="AlphaFoldDB" id="A0A433SQY2"/>
<reference evidence="8 9" key="1">
    <citation type="submission" date="2019-01" db="EMBL/GenBank/DDBJ databases">
        <title>A draft genome assembly of the solar-powered sea slug Elysia chlorotica.</title>
        <authorList>
            <person name="Cai H."/>
            <person name="Li Q."/>
            <person name="Fang X."/>
            <person name="Li J."/>
            <person name="Curtis N.E."/>
            <person name="Altenburger A."/>
            <person name="Shibata T."/>
            <person name="Feng M."/>
            <person name="Maeda T."/>
            <person name="Schwartz J.A."/>
            <person name="Shigenobu S."/>
            <person name="Lundholm N."/>
            <person name="Nishiyama T."/>
            <person name="Yang H."/>
            <person name="Hasebe M."/>
            <person name="Li S."/>
            <person name="Pierce S.K."/>
            <person name="Wang J."/>
        </authorList>
    </citation>
    <scope>NUCLEOTIDE SEQUENCE [LARGE SCALE GENOMIC DNA]</scope>
    <source>
        <strain evidence="8">EC2010</strain>
        <tissue evidence="8">Whole organism of an adult</tissue>
    </source>
</reference>
<dbReference type="Proteomes" id="UP000271974">
    <property type="component" value="Unassembled WGS sequence"/>
</dbReference>
<evidence type="ECO:0000313" key="9">
    <source>
        <dbReference type="Proteomes" id="UP000271974"/>
    </source>
</evidence>
<dbReference type="EMBL" id="RQTK01001179">
    <property type="protein sequence ID" value="RUS71660.1"/>
    <property type="molecule type" value="Genomic_DNA"/>
</dbReference>
<evidence type="ECO:0000259" key="7">
    <source>
        <dbReference type="PROSITE" id="PS50850"/>
    </source>
</evidence>